<accession>A0A552UA64</accession>
<evidence type="ECO:0000313" key="3">
    <source>
        <dbReference type="Proteomes" id="UP000317894"/>
    </source>
</evidence>
<dbReference type="Gene3D" id="3.30.530.20">
    <property type="match status" value="1"/>
</dbReference>
<dbReference type="CDD" id="cd05018">
    <property type="entry name" value="CoxG"/>
    <property type="match status" value="1"/>
</dbReference>
<dbReference type="AlphaFoldDB" id="A0A552UA64"/>
<dbReference type="PANTHER" id="PTHR38588">
    <property type="entry name" value="BLL0334 PROTEIN"/>
    <property type="match status" value="1"/>
</dbReference>
<dbReference type="InterPro" id="IPR010419">
    <property type="entry name" value="CO_DH_gsu"/>
</dbReference>
<proteinExistence type="predicted"/>
<gene>
    <name evidence="2" type="ORF">FMM06_15745</name>
</gene>
<evidence type="ECO:0000313" key="2">
    <source>
        <dbReference type="EMBL" id="TRW15098.1"/>
    </source>
</evidence>
<dbReference type="SUPFAM" id="SSF55961">
    <property type="entry name" value="Bet v1-like"/>
    <property type="match status" value="1"/>
</dbReference>
<dbReference type="InterPro" id="IPR023393">
    <property type="entry name" value="START-like_dom_sf"/>
</dbReference>
<dbReference type="Pfam" id="PF06240">
    <property type="entry name" value="COXG"/>
    <property type="match status" value="1"/>
</dbReference>
<sequence>MELTGESLIAAPRAAVWAALNDETVLARCIDGVESLTRSTGDDGTPRFDGKMNARVGPVRATFAGSVALTELDPPHRYVLVGEGKGGVAGFAKGQAEVVLDEEGDATRLRYAVTSSVGGKLAQLGSRLIEGAAKGYAATFFERFKAIVEGPVAVEEPVVEAAAPVETPAEAPAAGGIPPLVWGGALILGVLALLAWQLT</sequence>
<reference evidence="2 3" key="1">
    <citation type="submission" date="2019-07" db="EMBL/GenBank/DDBJ databases">
        <title>Novel species isolated from glacier.</title>
        <authorList>
            <person name="Liu Q."/>
            <person name="Xin Y.-H."/>
        </authorList>
    </citation>
    <scope>NUCLEOTIDE SEQUENCE [LARGE SCALE GENOMIC DNA]</scope>
    <source>
        <strain evidence="2 3">LB1R16</strain>
    </source>
</reference>
<dbReference type="EMBL" id="VJWA01000002">
    <property type="protein sequence ID" value="TRW15098.1"/>
    <property type="molecule type" value="Genomic_DNA"/>
</dbReference>
<protein>
    <submittedName>
        <fullName evidence="2">Carbon monoxide dehydrogenase subunit G</fullName>
    </submittedName>
</protein>
<feature type="transmembrane region" description="Helical" evidence="1">
    <location>
        <begin position="180"/>
        <end position="198"/>
    </location>
</feature>
<keyword evidence="1" id="KW-1133">Transmembrane helix</keyword>
<evidence type="ECO:0000256" key="1">
    <source>
        <dbReference type="SAM" id="Phobius"/>
    </source>
</evidence>
<keyword evidence="3" id="KW-1185">Reference proteome</keyword>
<dbReference type="PANTHER" id="PTHR38588:SF1">
    <property type="entry name" value="BLL0334 PROTEIN"/>
    <property type="match status" value="1"/>
</dbReference>
<organism evidence="2 3">
    <name type="scientific">Glacieibacterium frigidum</name>
    <dbReference type="NCBI Taxonomy" id="2593303"/>
    <lineage>
        <taxon>Bacteria</taxon>
        <taxon>Pseudomonadati</taxon>
        <taxon>Pseudomonadota</taxon>
        <taxon>Alphaproteobacteria</taxon>
        <taxon>Sphingomonadales</taxon>
        <taxon>Sphingosinicellaceae</taxon>
        <taxon>Glacieibacterium</taxon>
    </lineage>
</organism>
<keyword evidence="1" id="KW-0812">Transmembrane</keyword>
<dbReference type="RefSeq" id="WP_144335267.1">
    <property type="nucleotide sequence ID" value="NZ_VJWA01000002.1"/>
</dbReference>
<dbReference type="Proteomes" id="UP000317894">
    <property type="component" value="Unassembled WGS sequence"/>
</dbReference>
<comment type="caution">
    <text evidence="2">The sequence shown here is derived from an EMBL/GenBank/DDBJ whole genome shotgun (WGS) entry which is preliminary data.</text>
</comment>
<name>A0A552UA64_9SPHN</name>
<keyword evidence="1" id="KW-0472">Membrane</keyword>
<dbReference type="OrthoDB" id="9787428at2"/>